<dbReference type="HOGENOM" id="CLU_842880_0_0_1"/>
<dbReference type="SUPFAM" id="SSF81321">
    <property type="entry name" value="Family A G protein-coupled receptor-like"/>
    <property type="match status" value="1"/>
</dbReference>
<dbReference type="EMBL" id="DS985276">
    <property type="protein sequence ID" value="EDV19331.1"/>
    <property type="molecule type" value="Genomic_DNA"/>
</dbReference>
<gene>
    <name evidence="10" type="ORF">TRIADDRAFT_62235</name>
</gene>
<evidence type="ECO:0000256" key="4">
    <source>
        <dbReference type="ARBA" id="ARBA00023040"/>
    </source>
</evidence>
<dbReference type="GO" id="GO:0007186">
    <property type="term" value="P:G protein-coupled receptor signaling pathway"/>
    <property type="evidence" value="ECO:0000318"/>
    <property type="project" value="GO_Central"/>
</dbReference>
<evidence type="ECO:0000256" key="1">
    <source>
        <dbReference type="ARBA" id="ARBA00004141"/>
    </source>
</evidence>
<feature type="transmembrane region" description="Helical" evidence="8">
    <location>
        <begin position="16"/>
        <end position="42"/>
    </location>
</feature>
<dbReference type="InParanoid" id="B3SD78"/>
<feature type="domain" description="G-protein coupled receptors family 1 profile" evidence="9">
    <location>
        <begin position="33"/>
        <end position="301"/>
    </location>
</feature>
<dbReference type="Pfam" id="PF00001">
    <property type="entry name" value="7tm_1"/>
    <property type="match status" value="1"/>
</dbReference>
<proteinExistence type="predicted"/>
<protein>
    <recommendedName>
        <fullName evidence="9">G-protein coupled receptors family 1 profile domain-containing protein</fullName>
    </recommendedName>
</protein>
<evidence type="ECO:0000256" key="2">
    <source>
        <dbReference type="ARBA" id="ARBA00022692"/>
    </source>
</evidence>
<feature type="transmembrane region" description="Helical" evidence="8">
    <location>
        <begin position="54"/>
        <end position="75"/>
    </location>
</feature>
<keyword evidence="6" id="KW-0675">Receptor</keyword>
<evidence type="ECO:0000256" key="3">
    <source>
        <dbReference type="ARBA" id="ARBA00022989"/>
    </source>
</evidence>
<feature type="transmembrane region" description="Helical" evidence="8">
    <location>
        <begin position="183"/>
        <end position="215"/>
    </location>
</feature>
<evidence type="ECO:0000256" key="8">
    <source>
        <dbReference type="SAM" id="Phobius"/>
    </source>
</evidence>
<evidence type="ECO:0000313" key="11">
    <source>
        <dbReference type="Proteomes" id="UP000009022"/>
    </source>
</evidence>
<keyword evidence="5 8" id="KW-0472">Membrane</keyword>
<keyword evidence="4" id="KW-0297">G-protein coupled receptor</keyword>
<dbReference type="PRINTS" id="PR00237">
    <property type="entry name" value="GPCRRHODOPSN"/>
</dbReference>
<evidence type="ECO:0000259" key="9">
    <source>
        <dbReference type="PROSITE" id="PS50262"/>
    </source>
</evidence>
<evidence type="ECO:0000256" key="5">
    <source>
        <dbReference type="ARBA" id="ARBA00023136"/>
    </source>
</evidence>
<organism evidence="10 11">
    <name type="scientific">Trichoplax adhaerens</name>
    <name type="common">Trichoplax reptans</name>
    <dbReference type="NCBI Taxonomy" id="10228"/>
    <lineage>
        <taxon>Eukaryota</taxon>
        <taxon>Metazoa</taxon>
        <taxon>Placozoa</taxon>
        <taxon>Uniplacotomia</taxon>
        <taxon>Trichoplacea</taxon>
        <taxon>Trichoplacidae</taxon>
        <taxon>Trichoplax</taxon>
    </lineage>
</organism>
<evidence type="ECO:0000256" key="6">
    <source>
        <dbReference type="ARBA" id="ARBA00023170"/>
    </source>
</evidence>
<dbReference type="GeneID" id="6759414"/>
<dbReference type="Proteomes" id="UP000009022">
    <property type="component" value="Unassembled WGS sequence"/>
</dbReference>
<dbReference type="RefSeq" id="XP_002118182.1">
    <property type="nucleotide sequence ID" value="XM_002118146.1"/>
</dbReference>
<feature type="transmembrane region" description="Helical" evidence="8">
    <location>
        <begin position="281"/>
        <end position="302"/>
    </location>
</feature>
<keyword evidence="7" id="KW-0807">Transducer</keyword>
<dbReference type="CDD" id="cd00637">
    <property type="entry name" value="7tm_classA_rhodopsin-like"/>
    <property type="match status" value="1"/>
</dbReference>
<comment type="subcellular location">
    <subcellularLocation>
        <location evidence="1">Membrane</location>
        <topology evidence="1">Multi-pass membrane protein</topology>
    </subcellularLocation>
</comment>
<name>B3SD78_TRIAD</name>
<dbReference type="InterPro" id="IPR017452">
    <property type="entry name" value="GPCR_Rhodpsn_7TM"/>
</dbReference>
<feature type="transmembrane region" description="Helical" evidence="8">
    <location>
        <begin position="95"/>
        <end position="116"/>
    </location>
</feature>
<keyword evidence="3 8" id="KW-1133">Transmembrane helix</keyword>
<keyword evidence="11" id="KW-1185">Reference proteome</keyword>
<dbReference type="KEGG" id="tad:TRIADDRAFT_62235"/>
<keyword evidence="2 8" id="KW-0812">Transmembrane</keyword>
<dbReference type="AlphaFoldDB" id="B3SD78"/>
<dbReference type="CTD" id="6759414"/>
<feature type="transmembrane region" description="Helical" evidence="8">
    <location>
        <begin position="236"/>
        <end position="261"/>
    </location>
</feature>
<dbReference type="GO" id="GO:0016020">
    <property type="term" value="C:membrane"/>
    <property type="evidence" value="ECO:0007669"/>
    <property type="project" value="UniProtKB-SubCell"/>
</dbReference>
<dbReference type="GO" id="GO:0004930">
    <property type="term" value="F:G protein-coupled receptor activity"/>
    <property type="evidence" value="ECO:0007669"/>
    <property type="project" value="UniProtKB-KW"/>
</dbReference>
<reference evidence="10 11" key="1">
    <citation type="journal article" date="2008" name="Nature">
        <title>The Trichoplax genome and the nature of placozoans.</title>
        <authorList>
            <person name="Srivastava M."/>
            <person name="Begovic E."/>
            <person name="Chapman J."/>
            <person name="Putnam N.H."/>
            <person name="Hellsten U."/>
            <person name="Kawashima T."/>
            <person name="Kuo A."/>
            <person name="Mitros T."/>
            <person name="Salamov A."/>
            <person name="Carpenter M.L."/>
            <person name="Signorovitch A.Y."/>
            <person name="Moreno M.A."/>
            <person name="Kamm K."/>
            <person name="Grimwood J."/>
            <person name="Schmutz J."/>
            <person name="Shapiro H."/>
            <person name="Grigoriev I.V."/>
            <person name="Buss L.W."/>
            <person name="Schierwater B."/>
            <person name="Dellaporta S.L."/>
            <person name="Rokhsar D.S."/>
        </authorList>
    </citation>
    <scope>NUCLEOTIDE SEQUENCE [LARGE SCALE GENOMIC DNA]</scope>
    <source>
        <strain evidence="10 11">Grell-BS-1999</strain>
    </source>
</reference>
<dbReference type="PANTHER" id="PTHR24243:SF208">
    <property type="entry name" value="PYROKININ-1 RECEPTOR"/>
    <property type="match status" value="1"/>
</dbReference>
<evidence type="ECO:0000256" key="7">
    <source>
        <dbReference type="ARBA" id="ARBA00023224"/>
    </source>
</evidence>
<sequence>MDNLSNFSQALYIEDFYFVVIWDLSVGYLGFCLNLILIFLIFKSRSFNKAYDILLANQGLSDLACSAVIFTSSVYSLILHSSSMTEMHKQPVCTIAYFIMVTTFAASVIIFTAIAVDRYLSHIRNRRRDRPVRSSKVAIGITAMWITSACVAYPVIYFIEVHGPSIYSCTVTQDIMMAHFNRIFFTVLFCIFYLLPSVIIVGCYLLICISMYNQLRKWQETNMKRNWRNYERGKSVIWFSLMITAAFLLLSTPFVAILMNSAYSSHYLLDPLPKISLSRRFIVEICIIIYKSRCVVISLLHLRFRKSLRRETAEQCMCLYKVHRNEADVN</sequence>
<dbReference type="PhylomeDB" id="B3SD78"/>
<dbReference type="PANTHER" id="PTHR24243">
    <property type="entry name" value="G-PROTEIN COUPLED RECEPTOR"/>
    <property type="match status" value="1"/>
</dbReference>
<dbReference type="InterPro" id="IPR000276">
    <property type="entry name" value="GPCR_Rhodpsn"/>
</dbReference>
<dbReference type="PROSITE" id="PS50262">
    <property type="entry name" value="G_PROTEIN_RECEP_F1_2"/>
    <property type="match status" value="1"/>
</dbReference>
<evidence type="ECO:0000313" key="10">
    <source>
        <dbReference type="EMBL" id="EDV19331.1"/>
    </source>
</evidence>
<feature type="transmembrane region" description="Helical" evidence="8">
    <location>
        <begin position="137"/>
        <end position="159"/>
    </location>
</feature>
<dbReference type="Gene3D" id="1.20.1070.10">
    <property type="entry name" value="Rhodopsin 7-helix transmembrane proteins"/>
    <property type="match status" value="1"/>
</dbReference>
<accession>B3SD78</accession>